<dbReference type="Proteomes" id="UP000481252">
    <property type="component" value="Unassembled WGS sequence"/>
</dbReference>
<sequence length="148" mass="16000">MSGKGEAMSTITLDDGDVLNTAHVVKLTKLRNGEYKFLMTDGSIATGRTNEPESKIWPIVPAAAGYRGIITDVIDREHFFEERAVIGWRICPGGNYALLEGRSTEEGYAAIQEPNGLVTDCDGNRFCNIQAFKAAVADEDAAFLKAAA</sequence>
<reference evidence="1 2" key="1">
    <citation type="submission" date="2020-02" db="EMBL/GenBank/DDBJ databases">
        <title>Genome sequence of the type strain CGMCC 1.15528 of Mesorhizobium zhangyense.</title>
        <authorList>
            <person name="Gao J."/>
            <person name="Sun J."/>
        </authorList>
    </citation>
    <scope>NUCLEOTIDE SEQUENCE [LARGE SCALE GENOMIC DNA]</scope>
    <source>
        <strain evidence="1 2">CGMCC 1.15528</strain>
    </source>
</reference>
<organism evidence="1 2">
    <name type="scientific">Mesorhizobium zhangyense</name>
    <dbReference type="NCBI Taxonomy" id="1776730"/>
    <lineage>
        <taxon>Bacteria</taxon>
        <taxon>Pseudomonadati</taxon>
        <taxon>Pseudomonadota</taxon>
        <taxon>Alphaproteobacteria</taxon>
        <taxon>Hyphomicrobiales</taxon>
        <taxon>Phyllobacteriaceae</taxon>
        <taxon>Mesorhizobium</taxon>
    </lineage>
</organism>
<gene>
    <name evidence="1" type="ORF">G6N74_20670</name>
</gene>
<dbReference type="EMBL" id="JAAKZG010000009">
    <property type="protein sequence ID" value="NGN43489.1"/>
    <property type="molecule type" value="Genomic_DNA"/>
</dbReference>
<protein>
    <submittedName>
        <fullName evidence="1">Uncharacterized protein</fullName>
    </submittedName>
</protein>
<dbReference type="AlphaFoldDB" id="A0A7C9VEN8"/>
<dbReference type="RefSeq" id="WP_165119903.1">
    <property type="nucleotide sequence ID" value="NZ_JAAKZG010000009.1"/>
</dbReference>
<comment type="caution">
    <text evidence="1">The sequence shown here is derived from an EMBL/GenBank/DDBJ whole genome shotgun (WGS) entry which is preliminary data.</text>
</comment>
<evidence type="ECO:0000313" key="2">
    <source>
        <dbReference type="Proteomes" id="UP000481252"/>
    </source>
</evidence>
<evidence type="ECO:0000313" key="1">
    <source>
        <dbReference type="EMBL" id="NGN43489.1"/>
    </source>
</evidence>
<proteinExistence type="predicted"/>
<keyword evidence="2" id="KW-1185">Reference proteome</keyword>
<accession>A0A7C9VEN8</accession>
<name>A0A7C9VEN8_9HYPH</name>